<dbReference type="PROSITE" id="PS51459">
    <property type="entry name" value="FIDO"/>
    <property type="match status" value="1"/>
</dbReference>
<evidence type="ECO:0000256" key="2">
    <source>
        <dbReference type="PIRSR" id="PIRSR640198-3"/>
    </source>
</evidence>
<dbReference type="AlphaFoldDB" id="A0A1F7YTY3"/>
<evidence type="ECO:0000313" key="5">
    <source>
        <dbReference type="Proteomes" id="UP000177263"/>
    </source>
</evidence>
<dbReference type="STRING" id="1802500.A2801_03310"/>
<dbReference type="InterPro" id="IPR040198">
    <property type="entry name" value="Fido_containing"/>
</dbReference>
<feature type="domain" description="Fido" evidence="3">
    <location>
        <begin position="103"/>
        <end position="259"/>
    </location>
</feature>
<evidence type="ECO:0000259" key="3">
    <source>
        <dbReference type="PROSITE" id="PS51459"/>
    </source>
</evidence>
<gene>
    <name evidence="4" type="ORF">A2801_03310</name>
</gene>
<feature type="site" description="Important for autoinhibition of adenylyltransferase activity" evidence="2">
    <location>
        <position position="55"/>
    </location>
</feature>
<protein>
    <recommendedName>
        <fullName evidence="3">Fido domain-containing protein</fullName>
    </recommendedName>
</protein>
<dbReference type="PANTHER" id="PTHR13504">
    <property type="entry name" value="FIDO DOMAIN-CONTAINING PROTEIN DDB_G0283145"/>
    <property type="match status" value="1"/>
</dbReference>
<reference evidence="4 5" key="1">
    <citation type="journal article" date="2016" name="Nat. Commun.">
        <title>Thousands of microbial genomes shed light on interconnected biogeochemical processes in an aquifer system.</title>
        <authorList>
            <person name="Anantharaman K."/>
            <person name="Brown C.T."/>
            <person name="Hug L.A."/>
            <person name="Sharon I."/>
            <person name="Castelle C.J."/>
            <person name="Probst A.J."/>
            <person name="Thomas B.C."/>
            <person name="Singh A."/>
            <person name="Wilkins M.J."/>
            <person name="Karaoz U."/>
            <person name="Brodie E.L."/>
            <person name="Williams K.H."/>
            <person name="Hubbard S.S."/>
            <person name="Banfield J.F."/>
        </authorList>
    </citation>
    <scope>NUCLEOTIDE SEQUENCE [LARGE SCALE GENOMIC DNA]</scope>
</reference>
<evidence type="ECO:0000256" key="1">
    <source>
        <dbReference type="PIRSR" id="PIRSR640198-1"/>
    </source>
</evidence>
<dbReference type="Pfam" id="PF02661">
    <property type="entry name" value="Fic"/>
    <property type="match status" value="1"/>
</dbReference>
<evidence type="ECO:0000313" key="4">
    <source>
        <dbReference type="EMBL" id="OGM30369.1"/>
    </source>
</evidence>
<dbReference type="SUPFAM" id="SSF140931">
    <property type="entry name" value="Fic-like"/>
    <property type="match status" value="1"/>
</dbReference>
<sequence length="353" mass="40446">MYAPRFIISNKILINVGQTEAAKDVIENAPLVPHFEKDFKTDALLRTVHHGTRIEGNDLTLDQTKQVLEGEQIYARQRDVQEVINYRNVISLLDELAQKRGPYEVRDLLDIHRLTVTNLVEPEKSGVLRSTQVIIKEEGTGQVIFTPPSFVEVPYLLDDFFAWLNSPESLEIHPILRAGIVHYVLVTIHPFVEGNGRSIRAFATLVMNKEGYDIKRFFSLEENFDHDLDQYYDAFYKVDQQGGDIAVRDLTPWLEYFTEVVALELGKIKEKVRKISVDSRLRVKIGEQVALSARQIKLVEYLSDKGYGAMRELKDVVPMVSEDTILRDLKDLVSKNVIEKEGSTKAARYVIKR</sequence>
<dbReference type="InterPro" id="IPR003812">
    <property type="entry name" value="Fido"/>
</dbReference>
<proteinExistence type="predicted"/>
<accession>A0A1F7YTY3</accession>
<comment type="caution">
    <text evidence="4">The sequence shown here is derived from an EMBL/GenBank/DDBJ whole genome shotgun (WGS) entry which is preliminary data.</text>
</comment>
<organism evidence="4 5">
    <name type="scientific">Candidatus Woesebacteria bacterium RIFCSPHIGHO2_01_FULL_41_10</name>
    <dbReference type="NCBI Taxonomy" id="1802500"/>
    <lineage>
        <taxon>Bacteria</taxon>
        <taxon>Candidatus Woeseibacteriota</taxon>
    </lineage>
</organism>
<name>A0A1F7YTY3_9BACT</name>
<feature type="active site" evidence="1">
    <location>
        <position position="189"/>
    </location>
</feature>
<dbReference type="InterPro" id="IPR036597">
    <property type="entry name" value="Fido-like_dom_sf"/>
</dbReference>
<dbReference type="EMBL" id="MGGM01000001">
    <property type="protein sequence ID" value="OGM30369.1"/>
    <property type="molecule type" value="Genomic_DNA"/>
</dbReference>
<dbReference type="Proteomes" id="UP000177263">
    <property type="component" value="Unassembled WGS sequence"/>
</dbReference>
<dbReference type="Gene3D" id="1.10.3290.10">
    <property type="entry name" value="Fido-like domain"/>
    <property type="match status" value="1"/>
</dbReference>
<dbReference type="PANTHER" id="PTHR13504:SF38">
    <property type="entry name" value="FIDO DOMAIN-CONTAINING PROTEIN"/>
    <property type="match status" value="1"/>
</dbReference>